<dbReference type="Proteomes" id="UP000272942">
    <property type="component" value="Unassembled WGS sequence"/>
</dbReference>
<proteinExistence type="predicted"/>
<dbReference type="Gene3D" id="2.60.120.290">
    <property type="entry name" value="Spermadhesin, CUB domain"/>
    <property type="match status" value="1"/>
</dbReference>
<dbReference type="EMBL" id="UZAN01003891">
    <property type="protein sequence ID" value="VDP30583.1"/>
    <property type="molecule type" value="Genomic_DNA"/>
</dbReference>
<reference evidence="3" key="1">
    <citation type="submission" date="2016-06" db="UniProtKB">
        <authorList>
            <consortium name="WormBaseParasite"/>
        </authorList>
    </citation>
    <scope>IDENTIFICATION</scope>
</reference>
<reference evidence="1 2" key="2">
    <citation type="submission" date="2018-11" db="EMBL/GenBank/DDBJ databases">
        <authorList>
            <consortium name="Pathogen Informatics"/>
        </authorList>
    </citation>
    <scope>NUCLEOTIDE SEQUENCE [LARGE SCALE GENOMIC DNA]</scope>
    <source>
        <strain evidence="1 2">Egypt</strain>
    </source>
</reference>
<keyword evidence="2" id="KW-1185">Reference proteome</keyword>
<evidence type="ECO:0000313" key="1">
    <source>
        <dbReference type="EMBL" id="VDP30583.1"/>
    </source>
</evidence>
<dbReference type="OrthoDB" id="6369184at2759"/>
<dbReference type="InterPro" id="IPR035914">
    <property type="entry name" value="Sperma_CUB_dom_sf"/>
</dbReference>
<gene>
    <name evidence="1" type="ORF">ECPE_LOCUS893</name>
</gene>
<organism evidence="3">
    <name type="scientific">Echinostoma caproni</name>
    <dbReference type="NCBI Taxonomy" id="27848"/>
    <lineage>
        <taxon>Eukaryota</taxon>
        <taxon>Metazoa</taxon>
        <taxon>Spiralia</taxon>
        <taxon>Lophotrochozoa</taxon>
        <taxon>Platyhelminthes</taxon>
        <taxon>Trematoda</taxon>
        <taxon>Digenea</taxon>
        <taxon>Plagiorchiida</taxon>
        <taxon>Echinostomata</taxon>
        <taxon>Echinostomatoidea</taxon>
        <taxon>Echinostomatidae</taxon>
        <taxon>Echinostoma</taxon>
    </lineage>
</organism>
<dbReference type="SUPFAM" id="SSF49854">
    <property type="entry name" value="Spermadhesin, CUB domain"/>
    <property type="match status" value="1"/>
</dbReference>
<evidence type="ECO:0000313" key="2">
    <source>
        <dbReference type="Proteomes" id="UP000272942"/>
    </source>
</evidence>
<accession>A0A183A1Q8</accession>
<dbReference type="AlphaFoldDB" id="A0A183A1Q8"/>
<dbReference type="WBParaSite" id="ECPE_0000089301-mRNA-1">
    <property type="protein sequence ID" value="ECPE_0000089301-mRNA-1"/>
    <property type="gene ID" value="ECPE_0000089301"/>
</dbReference>
<evidence type="ECO:0000313" key="3">
    <source>
        <dbReference type="WBParaSite" id="ECPE_0000089301-mRNA-1"/>
    </source>
</evidence>
<name>A0A183A1Q8_9TREM</name>
<protein>
    <submittedName>
        <fullName evidence="3">CUB domain-containing protein</fullName>
    </submittedName>
</protein>
<sequence length="121" mass="13303">MAIKHDVNDYLKISDSIYGNFTSPNYPGLYPADLTCHYMFIGTAEQRSSVRDDCAFSFSCCLSILALGEGKSSCNLVRRLRPNINSAGDRPLVCRVPALCIRMPCLTVCTARSAKPFGTGW</sequence>